<protein>
    <submittedName>
        <fullName evidence="5">Helix-turn-helix</fullName>
    </submittedName>
</protein>
<dbReference type="SUPFAM" id="SSF47413">
    <property type="entry name" value="lambda repressor-like DNA-binding domains"/>
    <property type="match status" value="1"/>
</dbReference>
<dbReference type="InterPro" id="IPR010982">
    <property type="entry name" value="Lambda_DNA-bd_dom_sf"/>
</dbReference>
<dbReference type="PANTHER" id="PTHR46797:SF23">
    <property type="entry name" value="HTH-TYPE TRANSCRIPTIONAL REGULATOR SUTR"/>
    <property type="match status" value="1"/>
</dbReference>
<keyword evidence="6" id="KW-1185">Reference proteome</keyword>
<dbReference type="GO" id="GO:0003700">
    <property type="term" value="F:DNA-binding transcription factor activity"/>
    <property type="evidence" value="ECO:0007669"/>
    <property type="project" value="TreeGrafter"/>
</dbReference>
<dbReference type="STRING" id="369401.SAMN05428642_1011093"/>
<dbReference type="CDD" id="cd00093">
    <property type="entry name" value="HTH_XRE"/>
    <property type="match status" value="1"/>
</dbReference>
<proteinExistence type="predicted"/>
<dbReference type="PANTHER" id="PTHR46797">
    <property type="entry name" value="HTH-TYPE TRANSCRIPTIONAL REGULATOR"/>
    <property type="match status" value="1"/>
</dbReference>
<dbReference type="SMART" id="SM00530">
    <property type="entry name" value="HTH_XRE"/>
    <property type="match status" value="1"/>
</dbReference>
<dbReference type="AlphaFoldDB" id="A0A1K2IE49"/>
<reference evidence="5 6" key="1">
    <citation type="submission" date="2016-10" db="EMBL/GenBank/DDBJ databases">
        <authorList>
            <person name="de Groot N.N."/>
        </authorList>
    </citation>
    <scope>NUCLEOTIDE SEQUENCE [LARGE SCALE GENOMIC DNA]</scope>
    <source>
        <strain evidence="5 6">DSM 18180</strain>
    </source>
</reference>
<dbReference type="OrthoDB" id="2902336at2"/>
<keyword evidence="2" id="KW-0238">DNA-binding</keyword>
<gene>
    <name evidence="5" type="ORF">SAMN05428642_1011093</name>
</gene>
<evidence type="ECO:0000313" key="6">
    <source>
        <dbReference type="Proteomes" id="UP000182544"/>
    </source>
</evidence>
<dbReference type="InterPro" id="IPR050807">
    <property type="entry name" value="TransReg_Diox_bact_type"/>
</dbReference>
<dbReference type="Pfam" id="PF01381">
    <property type="entry name" value="HTH_3"/>
    <property type="match status" value="1"/>
</dbReference>
<evidence type="ECO:0000256" key="3">
    <source>
        <dbReference type="ARBA" id="ARBA00023163"/>
    </source>
</evidence>
<evidence type="ECO:0000259" key="4">
    <source>
        <dbReference type="PROSITE" id="PS50943"/>
    </source>
</evidence>
<feature type="domain" description="HTH cro/C1-type" evidence="4">
    <location>
        <begin position="14"/>
        <end position="68"/>
    </location>
</feature>
<dbReference type="InterPro" id="IPR001387">
    <property type="entry name" value="Cro/C1-type_HTH"/>
</dbReference>
<dbReference type="Proteomes" id="UP000182544">
    <property type="component" value="Unassembled WGS sequence"/>
</dbReference>
<evidence type="ECO:0000256" key="1">
    <source>
        <dbReference type="ARBA" id="ARBA00023015"/>
    </source>
</evidence>
<organism evidence="5 6">
    <name type="scientific">Flaviramulus basaltis</name>
    <dbReference type="NCBI Taxonomy" id="369401"/>
    <lineage>
        <taxon>Bacteria</taxon>
        <taxon>Pseudomonadati</taxon>
        <taxon>Bacteroidota</taxon>
        <taxon>Flavobacteriia</taxon>
        <taxon>Flavobacteriales</taxon>
        <taxon>Flavobacteriaceae</taxon>
        <taxon>Flaviramulus</taxon>
    </lineage>
</organism>
<dbReference type="GO" id="GO:0003677">
    <property type="term" value="F:DNA binding"/>
    <property type="evidence" value="ECO:0007669"/>
    <property type="project" value="UniProtKB-KW"/>
</dbReference>
<dbReference type="RefSeq" id="WP_072400705.1">
    <property type="nucleotide sequence ID" value="NZ_FPKV01000001.1"/>
</dbReference>
<dbReference type="PROSITE" id="PS50943">
    <property type="entry name" value="HTH_CROC1"/>
    <property type="match status" value="1"/>
</dbReference>
<dbReference type="Gene3D" id="1.10.260.40">
    <property type="entry name" value="lambda repressor-like DNA-binding domains"/>
    <property type="match status" value="1"/>
</dbReference>
<keyword evidence="3" id="KW-0804">Transcription</keyword>
<accession>A0A1K2IE49</accession>
<dbReference type="GO" id="GO:0005829">
    <property type="term" value="C:cytosol"/>
    <property type="evidence" value="ECO:0007669"/>
    <property type="project" value="TreeGrafter"/>
</dbReference>
<name>A0A1K2IE49_9FLAO</name>
<keyword evidence="1" id="KW-0805">Transcription regulation</keyword>
<dbReference type="EMBL" id="FPKV01000001">
    <property type="protein sequence ID" value="SFZ90708.1"/>
    <property type="molecule type" value="Genomic_DNA"/>
</dbReference>
<sequence>MVNKFLLKEFGQRIRELRLENKLSQEKLSFKTGFHRTYIGMIERGERNISITNIAVFSKAFEMDISELLNFKNQNSKLSFKDYKLKSKE</sequence>
<evidence type="ECO:0000256" key="2">
    <source>
        <dbReference type="ARBA" id="ARBA00023125"/>
    </source>
</evidence>
<evidence type="ECO:0000313" key="5">
    <source>
        <dbReference type="EMBL" id="SFZ90708.1"/>
    </source>
</evidence>